<dbReference type="InterPro" id="IPR001841">
    <property type="entry name" value="Znf_RING"/>
</dbReference>
<keyword evidence="9" id="KW-0812">Transmembrane</keyword>
<feature type="chain" id="PRO_5046772855" description="C-type lectin domain-containing protein" evidence="10">
    <location>
        <begin position="22"/>
        <end position="1261"/>
    </location>
</feature>
<evidence type="ECO:0000256" key="3">
    <source>
        <dbReference type="ARBA" id="ARBA00022737"/>
    </source>
</evidence>
<dbReference type="Gene3D" id="1.20.120.1750">
    <property type="match status" value="1"/>
</dbReference>
<evidence type="ECO:0000256" key="2">
    <source>
        <dbReference type="ARBA" id="ARBA00022723"/>
    </source>
</evidence>
<name>A0ABR1G3R7_AURAN</name>
<feature type="region of interest" description="Disordered" evidence="8">
    <location>
        <begin position="333"/>
        <end position="352"/>
    </location>
</feature>
<dbReference type="InterPro" id="IPR001304">
    <property type="entry name" value="C-type_lectin-like"/>
</dbReference>
<feature type="domain" description="C-type lectin" evidence="11">
    <location>
        <begin position="116"/>
        <end position="216"/>
    </location>
</feature>
<keyword evidence="4 7" id="KW-0863">Zinc-finger</keyword>
<dbReference type="InterPro" id="IPR013083">
    <property type="entry name" value="Znf_RING/FYVE/PHD"/>
</dbReference>
<proteinExistence type="predicted"/>
<evidence type="ECO:0000259" key="12">
    <source>
        <dbReference type="PROSITE" id="PS50089"/>
    </source>
</evidence>
<dbReference type="Gene3D" id="3.10.100.10">
    <property type="entry name" value="Mannose-Binding Protein A, subunit A"/>
    <property type="match status" value="2"/>
</dbReference>
<evidence type="ECO:0000256" key="4">
    <source>
        <dbReference type="ARBA" id="ARBA00022771"/>
    </source>
</evidence>
<dbReference type="CDD" id="cd20336">
    <property type="entry name" value="Rcat_RBR"/>
    <property type="match status" value="1"/>
</dbReference>
<feature type="compositionally biased region" description="Basic residues" evidence="8">
    <location>
        <begin position="1006"/>
        <end position="1016"/>
    </location>
</feature>
<dbReference type="Proteomes" id="UP001363151">
    <property type="component" value="Unassembled WGS sequence"/>
</dbReference>
<evidence type="ECO:0000256" key="6">
    <source>
        <dbReference type="ARBA" id="ARBA00022833"/>
    </source>
</evidence>
<dbReference type="Gene3D" id="3.30.40.10">
    <property type="entry name" value="Zinc/RING finger domain, C3HC4 (zinc finger)"/>
    <property type="match status" value="1"/>
</dbReference>
<dbReference type="InterPro" id="IPR016187">
    <property type="entry name" value="CTDL_fold"/>
</dbReference>
<keyword evidence="2" id="KW-0479">Metal-binding</keyword>
<evidence type="ECO:0000256" key="8">
    <source>
        <dbReference type="SAM" id="MobiDB-lite"/>
    </source>
</evidence>
<keyword evidence="1" id="KW-0808">Transferase</keyword>
<accession>A0ABR1G3R7</accession>
<dbReference type="SMART" id="SM00034">
    <property type="entry name" value="CLECT"/>
    <property type="match status" value="2"/>
</dbReference>
<dbReference type="PROSITE" id="PS51873">
    <property type="entry name" value="TRIAD"/>
    <property type="match status" value="1"/>
</dbReference>
<evidence type="ECO:0000256" key="10">
    <source>
        <dbReference type="SAM" id="SignalP"/>
    </source>
</evidence>
<evidence type="ECO:0000256" key="5">
    <source>
        <dbReference type="ARBA" id="ARBA00022786"/>
    </source>
</evidence>
<feature type="domain" description="RING-type" evidence="13">
    <location>
        <begin position="826"/>
        <end position="1190"/>
    </location>
</feature>
<evidence type="ECO:0000256" key="9">
    <source>
        <dbReference type="SAM" id="Phobius"/>
    </source>
</evidence>
<dbReference type="PROSITE" id="PS50041">
    <property type="entry name" value="C_TYPE_LECTIN_2"/>
    <property type="match status" value="2"/>
</dbReference>
<protein>
    <recommendedName>
        <fullName evidence="16">C-type lectin domain-containing protein</fullName>
    </recommendedName>
</protein>
<keyword evidence="10" id="KW-0732">Signal</keyword>
<feature type="domain" description="C-type lectin" evidence="11">
    <location>
        <begin position="245"/>
        <end position="390"/>
    </location>
</feature>
<dbReference type="SUPFAM" id="SSF57850">
    <property type="entry name" value="RING/U-box"/>
    <property type="match status" value="2"/>
</dbReference>
<feature type="region of interest" description="Disordered" evidence="8">
    <location>
        <begin position="1179"/>
        <end position="1211"/>
    </location>
</feature>
<keyword evidence="5" id="KW-0833">Ubl conjugation pathway</keyword>
<keyword evidence="15" id="KW-1185">Reference proteome</keyword>
<dbReference type="InterPro" id="IPR044066">
    <property type="entry name" value="TRIAD_supradom"/>
</dbReference>
<feature type="transmembrane region" description="Helical" evidence="9">
    <location>
        <begin position="476"/>
        <end position="499"/>
    </location>
</feature>
<feature type="compositionally biased region" description="Basic residues" evidence="8">
    <location>
        <begin position="978"/>
        <end position="990"/>
    </location>
</feature>
<evidence type="ECO:0000259" key="11">
    <source>
        <dbReference type="PROSITE" id="PS50041"/>
    </source>
</evidence>
<keyword evidence="6" id="KW-0862">Zinc</keyword>
<feature type="transmembrane region" description="Helical" evidence="9">
    <location>
        <begin position="523"/>
        <end position="546"/>
    </location>
</feature>
<keyword evidence="9" id="KW-1133">Transmembrane helix</keyword>
<evidence type="ECO:0008006" key="16">
    <source>
        <dbReference type="Google" id="ProtNLM"/>
    </source>
</evidence>
<dbReference type="InterPro" id="IPR050111">
    <property type="entry name" value="C-type_lectin/snaclec_domain"/>
</dbReference>
<dbReference type="InterPro" id="IPR016186">
    <property type="entry name" value="C-type_lectin-like/link_sf"/>
</dbReference>
<evidence type="ECO:0000256" key="7">
    <source>
        <dbReference type="PROSITE-ProRule" id="PRU00175"/>
    </source>
</evidence>
<organism evidence="14 15">
    <name type="scientific">Aureococcus anophagefferens</name>
    <name type="common">Harmful bloom alga</name>
    <dbReference type="NCBI Taxonomy" id="44056"/>
    <lineage>
        <taxon>Eukaryota</taxon>
        <taxon>Sar</taxon>
        <taxon>Stramenopiles</taxon>
        <taxon>Ochrophyta</taxon>
        <taxon>Pelagophyceae</taxon>
        <taxon>Pelagomonadales</taxon>
        <taxon>Pelagomonadaceae</taxon>
        <taxon>Aureococcus</taxon>
    </lineage>
</organism>
<reference evidence="14 15" key="1">
    <citation type="submission" date="2024-03" db="EMBL/GenBank/DDBJ databases">
        <title>Aureococcus anophagefferens CCMP1851 and Kratosvirus quantuckense: Draft genome of a second virus-susceptible host strain in the model system.</title>
        <authorList>
            <person name="Chase E."/>
            <person name="Truchon A.R."/>
            <person name="Schepens W."/>
            <person name="Wilhelm S.W."/>
        </authorList>
    </citation>
    <scope>NUCLEOTIDE SEQUENCE [LARGE SCALE GENOMIC DNA]</scope>
    <source>
        <strain evidence="14 15">CCMP1851</strain>
    </source>
</reference>
<dbReference type="SMART" id="SM00184">
    <property type="entry name" value="RING"/>
    <property type="match status" value="2"/>
</dbReference>
<keyword evidence="3" id="KW-0677">Repeat</keyword>
<keyword evidence="9" id="KW-0472">Membrane</keyword>
<evidence type="ECO:0000313" key="15">
    <source>
        <dbReference type="Proteomes" id="UP001363151"/>
    </source>
</evidence>
<sequence>MKRAVALAALAALAGVDVIDAAECRGPSSCGCSNDEFCKFDYGSSGGCESCSSFSSAAACGQDGLPSDGEDDCAACCFGRDASGDGSSSVALRTLSAAATTKTYVRLEGGWTYAVCAAQCASASLTLPCVDGSRANASLAGAIDAHGDASAWLGLASGDAAAGEPWAWVDGCESSANRWHAGSGPSGPGAENCAEVFGTANGYGAAYAGLWSDKYCGAEELACYCEDEGVCFAELGLGANASRQLGGSCYYYSPGATKWTTAEQICDRLGGHLACVNDETEATFLADWVRSPYGPTAFWIGLNDRGNEQAYDWSNKKCCSNYRRWDVAVSTTTNADGSEEKTVTRQPEGPTAVDTAGGLKRARCVTMGVNAGLNKLFDEVCSSHFPFVCEAPASRDSTACAACGSGTFAKPGDAACESCAWGTYADGPGHAACDACPTWSPAAVQSRWFPGARGRAAATSGGSVRCGGNLGRPQRAALVSLSILMPVIAGVAALVPQVLQHGLGSYLARRGLAYARAEAREQIAAVASGVVLACGAALWLIVPLWLRPLRQREDGDPALKWPFRGRKAATSEANGCDPGGVFGEWVAGCVFFFLALFAIVCAIPVVDARGVGPYCAAVLRRARTRVRRLYLRAHLGRQRRKWEREERERSRLLLPASDAGRETARADALNAPCGHALYCAKPGVERVFRAGNDRRVGANCANRFREENGPVCHACGEPSQLEIIRAAVSTVRASQRESPRVDARRASAEELELAISRTKQRRSKAKRRFLERACASCHQLKDLVVDMPCGHANVCADCAAQDRGADYPRGVCRRCDEPSAVRAPVKTLSCSICFDEVHADFLASLGACGHTLCASCSIGYVRNALGDVEANVTKEGIRCPLHVAGCASFVTQDVVETLVARDIRDDMRGDCLPLASEEYDRLARFLDEAHVAKAERFYCCHPTCGRLFAVPHRDALAKYGAGRAATPRAPPSPARFAGRLRARARARRPGAARPSPRPAPASPFFRRSKPAQRARRSTRDLLNDEVVHVADAADAADAGDVELAGVGEPARTPRSSSALLGSLSDSLRGRIEAEPPFATCPYCERASCLRAARCPRTASSSARTSRRRRRRRARSAAFVSATSKACPRCGFRITHSHGHACHHIKPGSGCPNCGHHFCYAACLAPASSAPSAAAASSAATTASSTTSRWRPTRGTRAAAAPSATSAAPTRPARQHARFVVCLGIVPPGPSSVDDIEGWRATGARAVSAGTATSTPPPRVEA</sequence>
<dbReference type="Pfam" id="PF00059">
    <property type="entry name" value="Lectin_C"/>
    <property type="match status" value="1"/>
</dbReference>
<evidence type="ECO:0000256" key="1">
    <source>
        <dbReference type="ARBA" id="ARBA00022679"/>
    </source>
</evidence>
<comment type="caution">
    <text evidence="14">The sequence shown here is derived from an EMBL/GenBank/DDBJ whole genome shotgun (WGS) entry which is preliminary data.</text>
</comment>
<evidence type="ECO:0000259" key="13">
    <source>
        <dbReference type="PROSITE" id="PS51873"/>
    </source>
</evidence>
<dbReference type="EMBL" id="JBBJCI010000122">
    <property type="protein sequence ID" value="KAK7247976.1"/>
    <property type="molecule type" value="Genomic_DNA"/>
</dbReference>
<feature type="region of interest" description="Disordered" evidence="8">
    <location>
        <begin position="961"/>
        <end position="1022"/>
    </location>
</feature>
<dbReference type="SUPFAM" id="SSF56436">
    <property type="entry name" value="C-type lectin-like"/>
    <property type="match status" value="2"/>
</dbReference>
<gene>
    <name evidence="14" type="ORF">SO694_00086045</name>
</gene>
<feature type="signal peptide" evidence="10">
    <location>
        <begin position="1"/>
        <end position="21"/>
    </location>
</feature>
<evidence type="ECO:0000313" key="14">
    <source>
        <dbReference type="EMBL" id="KAK7247976.1"/>
    </source>
</evidence>
<feature type="domain" description="RING-type" evidence="12">
    <location>
        <begin position="830"/>
        <end position="882"/>
    </location>
</feature>
<dbReference type="PROSITE" id="PS50089">
    <property type="entry name" value="ZF_RING_2"/>
    <property type="match status" value="1"/>
</dbReference>
<dbReference type="PANTHER" id="PTHR22803">
    <property type="entry name" value="MANNOSE, PHOSPHOLIPASE, LECTIN RECEPTOR RELATED"/>
    <property type="match status" value="1"/>
</dbReference>
<dbReference type="CDD" id="cd00037">
    <property type="entry name" value="CLECT"/>
    <property type="match status" value="2"/>
</dbReference>